<dbReference type="Proteomes" id="UP000053462">
    <property type="component" value="Unassembled WGS sequence"/>
</dbReference>
<evidence type="ECO:0000259" key="6">
    <source>
        <dbReference type="Pfam" id="PF01850"/>
    </source>
</evidence>
<dbReference type="InterPro" id="IPR051749">
    <property type="entry name" value="PINc/VapC_TA_RNase"/>
</dbReference>
<keyword evidence="2" id="KW-0540">Nuclease</keyword>
<keyword evidence="3" id="KW-0479">Metal-binding</keyword>
<dbReference type="PANTHER" id="PTHR42740:SF1">
    <property type="entry name" value="RIBONUCLEASE VAPC3"/>
    <property type="match status" value="1"/>
</dbReference>
<comment type="caution">
    <text evidence="7">The sequence shown here is derived from an EMBL/GenBank/DDBJ whole genome shotgun (WGS) entry which is preliminary data.</text>
</comment>
<evidence type="ECO:0000256" key="4">
    <source>
        <dbReference type="ARBA" id="ARBA00022801"/>
    </source>
</evidence>
<evidence type="ECO:0000313" key="7">
    <source>
        <dbReference type="EMBL" id="KUH34424.1"/>
    </source>
</evidence>
<proteinExistence type="predicted"/>
<dbReference type="RefSeq" id="WP_058938043.1">
    <property type="nucleotide sequence ID" value="NZ_LLYW01000005.1"/>
</dbReference>
<name>A0A100XZB3_9EURY</name>
<evidence type="ECO:0000256" key="5">
    <source>
        <dbReference type="ARBA" id="ARBA00022842"/>
    </source>
</evidence>
<dbReference type="GO" id="GO:0004540">
    <property type="term" value="F:RNA nuclease activity"/>
    <property type="evidence" value="ECO:0007669"/>
    <property type="project" value="TreeGrafter"/>
</dbReference>
<dbReference type="GO" id="GO:0046872">
    <property type="term" value="F:metal ion binding"/>
    <property type="evidence" value="ECO:0007669"/>
    <property type="project" value="UniProtKB-KW"/>
</dbReference>
<dbReference type="OrthoDB" id="39762at2157"/>
<keyword evidence="5" id="KW-0460">Magnesium</keyword>
<keyword evidence="1" id="KW-1277">Toxin-antitoxin system</keyword>
<sequence length="113" mass="12130">MGEDKKKLYDTNVLIDLAKSGENPGDGYTTALNLVEYPKGVSLDLGVLIPSPKEYALAVKLSEKLVKAGTPVPAVDVIIAAVAISRGMTLVTKDRHFSRIKKVAPELRLELVG</sequence>
<evidence type="ECO:0000256" key="3">
    <source>
        <dbReference type="ARBA" id="ARBA00022723"/>
    </source>
</evidence>
<dbReference type="Pfam" id="PF01850">
    <property type="entry name" value="PIN"/>
    <property type="match status" value="1"/>
</dbReference>
<keyword evidence="4" id="KW-0378">Hydrolase</keyword>
<organism evidence="7 8">
    <name type="scientific">Thermococcus celericrescens</name>
    <dbReference type="NCBI Taxonomy" id="227598"/>
    <lineage>
        <taxon>Archaea</taxon>
        <taxon>Methanobacteriati</taxon>
        <taxon>Methanobacteriota</taxon>
        <taxon>Thermococci</taxon>
        <taxon>Thermococcales</taxon>
        <taxon>Thermococcaceae</taxon>
        <taxon>Thermococcus</taxon>
    </lineage>
</organism>
<evidence type="ECO:0000256" key="2">
    <source>
        <dbReference type="ARBA" id="ARBA00022722"/>
    </source>
</evidence>
<dbReference type="GO" id="GO:0016787">
    <property type="term" value="F:hydrolase activity"/>
    <property type="evidence" value="ECO:0007669"/>
    <property type="project" value="UniProtKB-KW"/>
</dbReference>
<gene>
    <name evidence="7" type="ORF">APY94_01975</name>
</gene>
<dbReference type="Gene3D" id="3.40.50.1010">
    <property type="entry name" value="5'-nuclease"/>
    <property type="match status" value="1"/>
</dbReference>
<reference evidence="7 8" key="1">
    <citation type="submission" date="2015-10" db="EMBL/GenBank/DDBJ databases">
        <title>Draft genome sequence of Thermococcus celericrescens strain DSM 17994.</title>
        <authorList>
            <person name="Hong S.-J."/>
            <person name="Park C.-E."/>
            <person name="Shin J.-H."/>
        </authorList>
    </citation>
    <scope>NUCLEOTIDE SEQUENCE [LARGE SCALE GENOMIC DNA]</scope>
    <source>
        <strain evidence="7 8">DSM 17994</strain>
    </source>
</reference>
<evidence type="ECO:0000313" key="8">
    <source>
        <dbReference type="Proteomes" id="UP000053462"/>
    </source>
</evidence>
<accession>A0A100XZB3</accession>
<dbReference type="SUPFAM" id="SSF88723">
    <property type="entry name" value="PIN domain-like"/>
    <property type="match status" value="1"/>
</dbReference>
<feature type="domain" description="PIN" evidence="6">
    <location>
        <begin position="50"/>
        <end position="102"/>
    </location>
</feature>
<dbReference type="EMBL" id="LLYW01000005">
    <property type="protein sequence ID" value="KUH34424.1"/>
    <property type="molecule type" value="Genomic_DNA"/>
</dbReference>
<dbReference type="AlphaFoldDB" id="A0A100XZB3"/>
<dbReference type="InterPro" id="IPR029060">
    <property type="entry name" value="PIN-like_dom_sf"/>
</dbReference>
<dbReference type="STRING" id="227598.APY94_01975"/>
<dbReference type="PANTHER" id="PTHR42740">
    <property type="entry name" value="RIBONUCLEASE VAPC3"/>
    <property type="match status" value="1"/>
</dbReference>
<dbReference type="CDD" id="cd09881">
    <property type="entry name" value="PIN_VapC4-5_FitB-like"/>
    <property type="match status" value="1"/>
</dbReference>
<evidence type="ECO:0000256" key="1">
    <source>
        <dbReference type="ARBA" id="ARBA00022649"/>
    </source>
</evidence>
<protein>
    <recommendedName>
        <fullName evidence="6">PIN domain-containing protein</fullName>
    </recommendedName>
</protein>
<dbReference type="InterPro" id="IPR002716">
    <property type="entry name" value="PIN_dom"/>
</dbReference>
<keyword evidence="8" id="KW-1185">Reference proteome</keyword>